<protein>
    <submittedName>
        <fullName evidence="4">FAD-dependent oxidoreductase</fullName>
    </submittedName>
</protein>
<reference evidence="5" key="1">
    <citation type="journal article" date="2019" name="Int. J. Syst. Evol. Microbiol.">
        <title>The Global Catalogue of Microorganisms (GCM) 10K type strain sequencing project: providing services to taxonomists for standard genome sequencing and annotation.</title>
        <authorList>
            <consortium name="The Broad Institute Genomics Platform"/>
            <consortium name="The Broad Institute Genome Sequencing Center for Infectious Disease"/>
            <person name="Wu L."/>
            <person name="Ma J."/>
        </authorList>
    </citation>
    <scope>NUCLEOTIDE SEQUENCE [LARGE SCALE GENOMIC DNA]</scope>
    <source>
        <strain evidence="5">CECT 7698</strain>
    </source>
</reference>
<feature type="domain" description="FAD/NAD(P)-binding" evidence="2">
    <location>
        <begin position="5"/>
        <end position="305"/>
    </location>
</feature>
<dbReference type="Pfam" id="PF17806">
    <property type="entry name" value="SO_alpha_A3"/>
    <property type="match status" value="1"/>
</dbReference>
<dbReference type="InterPro" id="IPR036188">
    <property type="entry name" value="FAD/NAD-bd_sf"/>
</dbReference>
<evidence type="ECO:0000256" key="1">
    <source>
        <dbReference type="ARBA" id="ARBA00023002"/>
    </source>
</evidence>
<dbReference type="InterPro" id="IPR041117">
    <property type="entry name" value="SoxA_A3"/>
</dbReference>
<dbReference type="EMBL" id="JBHRUG010000048">
    <property type="protein sequence ID" value="MFC3286108.1"/>
    <property type="molecule type" value="Genomic_DNA"/>
</dbReference>
<evidence type="ECO:0000259" key="2">
    <source>
        <dbReference type="Pfam" id="PF07992"/>
    </source>
</evidence>
<keyword evidence="1" id="KW-0560">Oxidoreductase</keyword>
<dbReference type="CDD" id="cd19946">
    <property type="entry name" value="GlpA-like_Fer2_BFD-like"/>
    <property type="match status" value="1"/>
</dbReference>
<comment type="caution">
    <text evidence="4">The sequence shown here is derived from an EMBL/GenBank/DDBJ whole genome shotgun (WGS) entry which is preliminary data.</text>
</comment>
<dbReference type="InterPro" id="IPR051691">
    <property type="entry name" value="Metab_Enz_Cyan_OpOx_G3PDH"/>
</dbReference>
<dbReference type="Pfam" id="PF07992">
    <property type="entry name" value="Pyr_redox_2"/>
    <property type="match status" value="1"/>
</dbReference>
<dbReference type="Gene3D" id="3.50.50.60">
    <property type="entry name" value="FAD/NAD(P)-binding domain"/>
    <property type="match status" value="2"/>
</dbReference>
<dbReference type="Proteomes" id="UP001595579">
    <property type="component" value="Unassembled WGS sequence"/>
</dbReference>
<keyword evidence="5" id="KW-1185">Reference proteome</keyword>
<dbReference type="InterPro" id="IPR017224">
    <property type="entry name" value="Opine_Oxase_asu/HCN_bsu"/>
</dbReference>
<dbReference type="SUPFAM" id="SSF51905">
    <property type="entry name" value="FAD/NAD(P)-binding domain"/>
    <property type="match status" value="1"/>
</dbReference>
<evidence type="ECO:0000259" key="3">
    <source>
        <dbReference type="Pfam" id="PF17806"/>
    </source>
</evidence>
<dbReference type="RefSeq" id="WP_386776874.1">
    <property type="nucleotide sequence ID" value="NZ_JBHRUG010000048.1"/>
</dbReference>
<dbReference type="PANTHER" id="PTHR42949:SF3">
    <property type="entry name" value="ANAEROBIC GLYCEROL-3-PHOSPHATE DEHYDROGENASE SUBUNIT B"/>
    <property type="match status" value="1"/>
</dbReference>
<dbReference type="PIRSF" id="PIRSF037495">
    <property type="entry name" value="Opine_OX_OoxA/HcnB"/>
    <property type="match status" value="1"/>
</dbReference>
<proteinExistence type="predicted"/>
<dbReference type="Gene3D" id="1.10.10.1100">
    <property type="entry name" value="BFD-like [2Fe-2S]-binding domain"/>
    <property type="match status" value="1"/>
</dbReference>
<name>A0ABV7LUG5_9GAMM</name>
<evidence type="ECO:0000313" key="4">
    <source>
        <dbReference type="EMBL" id="MFC3286108.1"/>
    </source>
</evidence>
<evidence type="ECO:0000313" key="5">
    <source>
        <dbReference type="Proteomes" id="UP001595579"/>
    </source>
</evidence>
<gene>
    <name evidence="4" type="ORF">ACFOEV_21125</name>
</gene>
<sequence length="463" mass="50509">MNTHELVILGSGPAGMAAAATAAEHGITPVVIDEQPAPGGQIYRAIETTPIRDRKVLGADYWHGRELVRGLRDTRIDYRPGTSVWQLTRQRELGLLHEDRAAMLQARYVILATGAMERPFPIPGWTLPGVMTAGSAQILLKSSGVAPASPVVLAGTGPLLLLLAAQYLRAGIPIAALLDTTPRGRHLEALPHLPAALRNTGTLAKGLGLLRELRRAGVRQIKHVSALRAEGDSQLERIRWQCADSNDWETLETSTLLLHQGVVPNTQITRALECSHDWDTRQLAWQPRLDDWLRTDIEGIAVAGDGGGIVGARASALQGHLAGLGAAIALGRVECEQVRQEEAWLRRRLARETAIRPFLDVLYRPANRWRLPDDDTLACRCEEVTAGEVRRMAEMGCRGPNQTKSFTRCGMGPCQGRMCGLTVSELLADANHQSVAETGYYRLRPPFKPITLGQLARAAEEAE</sequence>
<dbReference type="InterPro" id="IPR041854">
    <property type="entry name" value="BFD-like_2Fe2S-bd_dom_sf"/>
</dbReference>
<dbReference type="PRINTS" id="PR00469">
    <property type="entry name" value="PNDRDTASEII"/>
</dbReference>
<dbReference type="InterPro" id="IPR023753">
    <property type="entry name" value="FAD/NAD-binding_dom"/>
</dbReference>
<dbReference type="PRINTS" id="PR00368">
    <property type="entry name" value="FADPNR"/>
</dbReference>
<feature type="domain" description="SoxA A3" evidence="3">
    <location>
        <begin position="382"/>
        <end position="456"/>
    </location>
</feature>
<organism evidence="4 5">
    <name type="scientific">Litchfieldella rifensis</name>
    <dbReference type="NCBI Taxonomy" id="762643"/>
    <lineage>
        <taxon>Bacteria</taxon>
        <taxon>Pseudomonadati</taxon>
        <taxon>Pseudomonadota</taxon>
        <taxon>Gammaproteobacteria</taxon>
        <taxon>Oceanospirillales</taxon>
        <taxon>Halomonadaceae</taxon>
        <taxon>Litchfieldella</taxon>
    </lineage>
</organism>
<dbReference type="PANTHER" id="PTHR42949">
    <property type="entry name" value="ANAEROBIC GLYCEROL-3-PHOSPHATE DEHYDROGENASE SUBUNIT B"/>
    <property type="match status" value="1"/>
</dbReference>
<accession>A0ABV7LUG5</accession>